<dbReference type="Pfam" id="PF08949">
    <property type="entry name" value="PRD1_P5_C"/>
    <property type="match status" value="1"/>
</dbReference>
<feature type="region of interest" description="Disordered" evidence="1">
    <location>
        <begin position="128"/>
        <end position="157"/>
    </location>
</feature>
<dbReference type="Proteomes" id="UP001436870">
    <property type="component" value="Segment"/>
</dbReference>
<dbReference type="Gene3D" id="2.60.120.670">
    <property type="entry name" value="Minor capsid protein"/>
    <property type="match status" value="1"/>
</dbReference>
<proteinExistence type="predicted"/>
<protein>
    <submittedName>
        <fullName evidence="4">Uncharacterized protein</fullName>
    </submittedName>
</protein>
<dbReference type="Pfam" id="PF08948">
    <property type="entry name" value="PRD1_P5_spike_N"/>
    <property type="match status" value="1"/>
</dbReference>
<evidence type="ECO:0000313" key="4">
    <source>
        <dbReference type="EMBL" id="WYA79316.1"/>
    </source>
</evidence>
<evidence type="ECO:0000259" key="2">
    <source>
        <dbReference type="Pfam" id="PF08948"/>
    </source>
</evidence>
<dbReference type="InterPro" id="IPR038663">
    <property type="entry name" value="PRD1_P5_C_sf"/>
</dbReference>
<dbReference type="InterPro" id="IPR015044">
    <property type="entry name" value="Phage_PRD1_P5_C"/>
</dbReference>
<evidence type="ECO:0000259" key="3">
    <source>
        <dbReference type="Pfam" id="PF08949"/>
    </source>
</evidence>
<dbReference type="InterPro" id="IPR015043">
    <property type="entry name" value="Phage_PRD1_P5_spike_N"/>
</dbReference>
<evidence type="ECO:0000313" key="5">
    <source>
        <dbReference type="Proteomes" id="UP001436870"/>
    </source>
</evidence>
<dbReference type="EMBL" id="PP495483">
    <property type="protein sequence ID" value="WYA79316.1"/>
    <property type="molecule type" value="Genomic_DNA"/>
</dbReference>
<feature type="domain" description="Bacteriophage PRD1 P5 spike N-terminal" evidence="2">
    <location>
        <begin position="1"/>
        <end position="121"/>
    </location>
</feature>
<accession>A0AAX4M2U1</accession>
<reference evidence="4" key="1">
    <citation type="submission" date="2024-03" db="EMBL/GenBank/DDBJ databases">
        <title>Characterization and abundance of plasmid-dependent Alphatectivirus phages.</title>
        <authorList>
            <person name="Parra B."/>
            <person name="Lutz V.T."/>
            <person name="Brondsted L."/>
            <person name="Carmona J.L."/>
            <person name="Palomo A."/>
            <person name="Nesme J."/>
            <person name="Le V.V.H."/>
            <person name="Smets B.F."/>
            <person name="Dechesne A."/>
        </authorList>
    </citation>
    <scope>NUCLEOTIDE SEQUENCE</scope>
</reference>
<feature type="compositionally biased region" description="Polar residues" evidence="1">
    <location>
        <begin position="148"/>
        <end position="157"/>
    </location>
</feature>
<feature type="domain" description="Bacteriophage PRD1 spike protein P5 C-terminal" evidence="3">
    <location>
        <begin position="122"/>
        <end position="340"/>
    </location>
</feature>
<sequence>MANQQIGGSTVTYNGAIPMGGPVAINTVIEIAGTEVLVDLKLDYATGKISGVQTLYIDLRDFLGDVTVTMPDTGQRITARAGTQGYYPVLSTNLMKFIVAATIDGKFPMNFINFPIALGVWPSGIKGDKGDPGAPGPAGGSVVVEDSGASSGESLLDTTSEPGKILVKRISGGSGITVTDYGDEIEIEASGGGGGGGGVTDALSLMYSTSTGGPASIAANALTDFDLSGALTVNTVGTGLTKSAAGIQLAAGKSGLYQITMTVKNNTVTTGNYLLRVKYGSSDFVVACPASSLSAGGTISLLIYCNVLGVPSLDVLKFSLCNSGAALSNYIINITAAKIN</sequence>
<evidence type="ECO:0000256" key="1">
    <source>
        <dbReference type="SAM" id="MobiDB-lite"/>
    </source>
</evidence>
<organism evidence="4 5">
    <name type="scientific">Salmonella phage PKJ.Vi.20.4</name>
    <dbReference type="NCBI Taxonomy" id="3135608"/>
    <lineage>
        <taxon>Viruses</taxon>
        <taxon>Varidnaviria</taxon>
        <taxon>Bamfordvirae</taxon>
        <taxon>Preplasmiviricota</taxon>
        <taxon>Prepoliviricotina</taxon>
        <taxon>Tectiliviricetes</taxon>
        <taxon>Kalamavirales</taxon>
        <taxon>Tectiviridae</taxon>
        <taxon>Alphatectivirus</taxon>
    </lineage>
</organism>
<name>A0AAX4M2U1_9VIRU</name>